<feature type="compositionally biased region" description="Basic and acidic residues" evidence="1">
    <location>
        <begin position="1"/>
        <end position="15"/>
    </location>
</feature>
<organism evidence="2 3">
    <name type="scientific">Helianthus annuus</name>
    <name type="common">Common sunflower</name>
    <dbReference type="NCBI Taxonomy" id="4232"/>
    <lineage>
        <taxon>Eukaryota</taxon>
        <taxon>Viridiplantae</taxon>
        <taxon>Streptophyta</taxon>
        <taxon>Embryophyta</taxon>
        <taxon>Tracheophyta</taxon>
        <taxon>Spermatophyta</taxon>
        <taxon>Magnoliopsida</taxon>
        <taxon>eudicotyledons</taxon>
        <taxon>Gunneridae</taxon>
        <taxon>Pentapetalae</taxon>
        <taxon>asterids</taxon>
        <taxon>campanulids</taxon>
        <taxon>Asterales</taxon>
        <taxon>Asteraceae</taxon>
        <taxon>Asteroideae</taxon>
        <taxon>Heliantheae alliance</taxon>
        <taxon>Heliantheae</taxon>
        <taxon>Helianthus</taxon>
    </lineage>
</organism>
<reference evidence="2" key="2">
    <citation type="submission" date="2020-06" db="EMBL/GenBank/DDBJ databases">
        <title>Helianthus annuus Genome sequencing and assembly Release 2.</title>
        <authorList>
            <person name="Gouzy J."/>
            <person name="Langlade N."/>
            <person name="Munos S."/>
        </authorList>
    </citation>
    <scope>NUCLEOTIDE SEQUENCE</scope>
    <source>
        <tissue evidence="2">Leaves</tissue>
    </source>
</reference>
<evidence type="ECO:0000313" key="2">
    <source>
        <dbReference type="EMBL" id="KAF5781853.1"/>
    </source>
</evidence>
<protein>
    <submittedName>
        <fullName evidence="2">Uncharacterized protein</fullName>
    </submittedName>
</protein>
<dbReference type="AlphaFoldDB" id="A0A9K3N0B8"/>
<accession>A0A9K3N0B8</accession>
<keyword evidence="3" id="KW-1185">Reference proteome</keyword>
<evidence type="ECO:0000313" key="3">
    <source>
        <dbReference type="Proteomes" id="UP000215914"/>
    </source>
</evidence>
<dbReference type="Gramene" id="mRNA:HanXRQr2_Chr11g0488691">
    <property type="protein sequence ID" value="CDS:HanXRQr2_Chr11g0488691.1"/>
    <property type="gene ID" value="HanXRQr2_Chr11g0488691"/>
</dbReference>
<dbReference type="Proteomes" id="UP000215914">
    <property type="component" value="Unassembled WGS sequence"/>
</dbReference>
<reference evidence="2" key="1">
    <citation type="journal article" date="2017" name="Nature">
        <title>The sunflower genome provides insights into oil metabolism, flowering and Asterid evolution.</title>
        <authorList>
            <person name="Badouin H."/>
            <person name="Gouzy J."/>
            <person name="Grassa C.J."/>
            <person name="Murat F."/>
            <person name="Staton S.E."/>
            <person name="Cottret L."/>
            <person name="Lelandais-Briere C."/>
            <person name="Owens G.L."/>
            <person name="Carrere S."/>
            <person name="Mayjonade B."/>
            <person name="Legrand L."/>
            <person name="Gill N."/>
            <person name="Kane N.C."/>
            <person name="Bowers J.E."/>
            <person name="Hubner S."/>
            <person name="Bellec A."/>
            <person name="Berard A."/>
            <person name="Berges H."/>
            <person name="Blanchet N."/>
            <person name="Boniface M.C."/>
            <person name="Brunel D."/>
            <person name="Catrice O."/>
            <person name="Chaidir N."/>
            <person name="Claudel C."/>
            <person name="Donnadieu C."/>
            <person name="Faraut T."/>
            <person name="Fievet G."/>
            <person name="Helmstetter N."/>
            <person name="King M."/>
            <person name="Knapp S.J."/>
            <person name="Lai Z."/>
            <person name="Le Paslier M.C."/>
            <person name="Lippi Y."/>
            <person name="Lorenzon L."/>
            <person name="Mandel J.R."/>
            <person name="Marage G."/>
            <person name="Marchand G."/>
            <person name="Marquand E."/>
            <person name="Bret-Mestries E."/>
            <person name="Morien E."/>
            <person name="Nambeesan S."/>
            <person name="Nguyen T."/>
            <person name="Pegot-Espagnet P."/>
            <person name="Pouilly N."/>
            <person name="Raftis F."/>
            <person name="Sallet E."/>
            <person name="Schiex T."/>
            <person name="Thomas J."/>
            <person name="Vandecasteele C."/>
            <person name="Vares D."/>
            <person name="Vear F."/>
            <person name="Vautrin S."/>
            <person name="Crespi M."/>
            <person name="Mangin B."/>
            <person name="Burke J.M."/>
            <person name="Salse J."/>
            <person name="Munos S."/>
            <person name="Vincourt P."/>
            <person name="Rieseberg L.H."/>
            <person name="Langlade N.B."/>
        </authorList>
    </citation>
    <scope>NUCLEOTIDE SEQUENCE</scope>
    <source>
        <tissue evidence="2">Leaves</tissue>
    </source>
</reference>
<dbReference type="EMBL" id="MNCJ02000326">
    <property type="protein sequence ID" value="KAF5781853.1"/>
    <property type="molecule type" value="Genomic_DNA"/>
</dbReference>
<evidence type="ECO:0000256" key="1">
    <source>
        <dbReference type="SAM" id="MobiDB-lite"/>
    </source>
</evidence>
<proteinExistence type="predicted"/>
<feature type="region of interest" description="Disordered" evidence="1">
    <location>
        <begin position="1"/>
        <end position="20"/>
    </location>
</feature>
<gene>
    <name evidence="2" type="ORF">HanXRQr2_Chr11g0488691</name>
</gene>
<comment type="caution">
    <text evidence="2">The sequence shown here is derived from an EMBL/GenBank/DDBJ whole genome shotgun (WGS) entry which is preliminary data.</text>
</comment>
<name>A0A9K3N0B8_HELAN</name>
<sequence>MERGRVGRPNEDCNSPHKNRGWQICREVSAKAAAGRLVEAAVSPTPPPRHPQS</sequence>